<keyword evidence="2" id="KW-0732">Signal</keyword>
<feature type="chain" id="PRO_5047108860" evidence="2">
    <location>
        <begin position="23"/>
        <end position="215"/>
    </location>
</feature>
<proteinExistence type="predicted"/>
<evidence type="ECO:0000313" key="3">
    <source>
        <dbReference type="EMBL" id="MFD1704949.1"/>
    </source>
</evidence>
<reference evidence="4" key="1">
    <citation type="journal article" date="2019" name="Int. J. Syst. Evol. Microbiol.">
        <title>The Global Catalogue of Microorganisms (GCM) 10K type strain sequencing project: providing services to taxonomists for standard genome sequencing and annotation.</title>
        <authorList>
            <consortium name="The Broad Institute Genomics Platform"/>
            <consortium name="The Broad Institute Genome Sequencing Center for Infectious Disease"/>
            <person name="Wu L."/>
            <person name="Ma J."/>
        </authorList>
    </citation>
    <scope>NUCLEOTIDE SEQUENCE [LARGE SCALE GENOMIC DNA]</scope>
    <source>
        <strain evidence="4">KCTC 23707</strain>
    </source>
</reference>
<gene>
    <name evidence="3" type="ORF">ACFSCV_18230</name>
</gene>
<keyword evidence="4" id="KW-1185">Reference proteome</keyword>
<dbReference type="InterPro" id="IPR038696">
    <property type="entry name" value="IalB_sf"/>
</dbReference>
<dbReference type="Proteomes" id="UP001597308">
    <property type="component" value="Unassembled WGS sequence"/>
</dbReference>
<dbReference type="EMBL" id="JBHUER010000013">
    <property type="protein sequence ID" value="MFD1704949.1"/>
    <property type="molecule type" value="Genomic_DNA"/>
</dbReference>
<feature type="signal peptide" evidence="2">
    <location>
        <begin position="1"/>
        <end position="22"/>
    </location>
</feature>
<feature type="region of interest" description="Disordered" evidence="1">
    <location>
        <begin position="24"/>
        <end position="66"/>
    </location>
</feature>
<protein>
    <submittedName>
        <fullName evidence="3">Invasion associated locus B family protein</fullName>
    </submittedName>
</protein>
<evidence type="ECO:0000256" key="2">
    <source>
        <dbReference type="SAM" id="SignalP"/>
    </source>
</evidence>
<evidence type="ECO:0000256" key="1">
    <source>
        <dbReference type="SAM" id="MobiDB-lite"/>
    </source>
</evidence>
<sequence>MVPFRAAVLLAAAVAFAGGALAQQPTAEEMKAATDRLRQNDKPRPSAPAANGPKAETPAPAGAAATLPNGAASINEVYGDWTVDCRVAENRKTCLLSQAQGDNQTGRRTFAIELRAPANGASEGAVLMPFGLRLDNGAVLTLDDKDFGAGLRFSTCVPQGCILPVSFPTAATDALKKGTRLVVASLNQSDGRVTSFNVSLNGFAAALDRMSQLAN</sequence>
<dbReference type="RefSeq" id="WP_378800999.1">
    <property type="nucleotide sequence ID" value="NZ_JBHUER010000013.1"/>
</dbReference>
<dbReference type="Gene3D" id="2.60.40.1880">
    <property type="entry name" value="Invasion associated locus B (IalB) protein"/>
    <property type="match status" value="1"/>
</dbReference>
<dbReference type="Pfam" id="PF06776">
    <property type="entry name" value="IalB"/>
    <property type="match status" value="1"/>
</dbReference>
<accession>A0ABW4KCE3</accession>
<feature type="compositionally biased region" description="Basic and acidic residues" evidence="1">
    <location>
        <begin position="28"/>
        <end position="44"/>
    </location>
</feature>
<name>A0ABW4KCE3_9HYPH</name>
<dbReference type="InterPro" id="IPR010642">
    <property type="entry name" value="Invasion_prot_B"/>
</dbReference>
<organism evidence="3 4">
    <name type="scientific">Methylopila henanensis</name>
    <dbReference type="NCBI Taxonomy" id="873516"/>
    <lineage>
        <taxon>Bacteria</taxon>
        <taxon>Pseudomonadati</taxon>
        <taxon>Pseudomonadota</taxon>
        <taxon>Alphaproteobacteria</taxon>
        <taxon>Hyphomicrobiales</taxon>
        <taxon>Methylopilaceae</taxon>
        <taxon>Methylopila</taxon>
    </lineage>
</organism>
<evidence type="ECO:0000313" key="4">
    <source>
        <dbReference type="Proteomes" id="UP001597308"/>
    </source>
</evidence>
<feature type="compositionally biased region" description="Low complexity" evidence="1">
    <location>
        <begin position="52"/>
        <end position="66"/>
    </location>
</feature>
<comment type="caution">
    <text evidence="3">The sequence shown here is derived from an EMBL/GenBank/DDBJ whole genome shotgun (WGS) entry which is preliminary data.</text>
</comment>